<dbReference type="SMART" id="SM00320">
    <property type="entry name" value="WD40"/>
    <property type="match status" value="12"/>
</dbReference>
<organism evidence="6 7">
    <name type="scientific">Branchiostoma lanceolatum</name>
    <name type="common">Common lancelet</name>
    <name type="synonym">Amphioxus lanceolatum</name>
    <dbReference type="NCBI Taxonomy" id="7740"/>
    <lineage>
        <taxon>Eukaryota</taxon>
        <taxon>Metazoa</taxon>
        <taxon>Chordata</taxon>
        <taxon>Cephalochordata</taxon>
        <taxon>Leptocardii</taxon>
        <taxon>Amphioxiformes</taxon>
        <taxon>Branchiostomatidae</taxon>
        <taxon>Branchiostoma</taxon>
    </lineage>
</organism>
<dbReference type="InterPro" id="IPR036322">
    <property type="entry name" value="WD40_repeat_dom_sf"/>
</dbReference>
<proteinExistence type="inferred from homology"/>
<dbReference type="SUPFAM" id="SSF50978">
    <property type="entry name" value="WD40 repeat-like"/>
    <property type="match status" value="2"/>
</dbReference>
<dbReference type="PROSITE" id="PS00678">
    <property type="entry name" value="WD_REPEATS_1"/>
    <property type="match status" value="3"/>
</dbReference>
<feature type="compositionally biased region" description="Acidic residues" evidence="4">
    <location>
        <begin position="246"/>
        <end position="259"/>
    </location>
</feature>
<gene>
    <name evidence="6" type="primary">WDR3</name>
    <name evidence="6" type="ORF">BLAG_LOCUS3</name>
</gene>
<evidence type="ECO:0000256" key="2">
    <source>
        <dbReference type="ARBA" id="ARBA00022737"/>
    </source>
</evidence>
<dbReference type="Pfam" id="PF25172">
    <property type="entry name" value="Beta-prop_WDR3_2nd"/>
    <property type="match status" value="1"/>
</dbReference>
<dbReference type="CDD" id="cd00200">
    <property type="entry name" value="WD40"/>
    <property type="match status" value="2"/>
</dbReference>
<sequence length="955" mass="107013">MYSSIMPVTKQYLRYVPASMFGVVASPKAPVVPLCLRGVKGRYVAVAAVEHVFIWDLRMGEKLLVLKGGKFEVTGLAASPDNLHIAVGYHDGVVLVFSLVTGEVVVVFSGHKAAVTALRYDTSGMRLASGSKDTDVIVWDIVNESGLYRLKGHKGVITHCHFLKGRNFLITSSKDTFVKWWDLDTQHCFRTMVGHRTEVWSFAVTADERRLITGSGDSELRVWDIQYKEQRQEEEEPAAKKARQEMEEEEEKEEEEEPQEDRLVSTSQVGSLLRKGRGRVVSMTLDPTGSILSCHGPDSLLELFRISTEEEIQTKLKKKQKKLRKKLKDQQGGDQAGGQAGDQQAGHQEVPEVFRTLEDEIQRLCNVSAAGKVKSCDLQLDSNGQLKAFLLLHDNSMETITVLTNEKKPEASGKSRLLLPGHRSDVRTVAFSSDNIAMVTGAAETVKLWNRSTQQCIRTMPSGYALCSTFAPGDQQVIVGTKAGKLQIFDIGSGSLLQSVDAHQGALWSIAVSPDKRSLVSGGADKLVKFWDFELINDEKFSSTSKRLSVSHARSLQCDEDVLGVKYSPDHRLLAVALLDNTVKVFYADTLKFFLSLYGHKLPVLAMDISTDGSLLVTGSADRNVKLWGLDFGDCHKSIFAHDDSIMCVQFLPRTHMFFSAGKDGQVKQWDADNFQHILTLEGHQAEVWCMAVSPNRDYVVTGSHDKSLRLWQRTQEPLILEEERETEREKEFEQTLAKGEQQAVPGETSGEAGMAGKKSVETVKAAERVMEAVEIYKEETGRLEEHRRECEAVNKQVPGPPPHPMLLAHGNATPLRFVLEVIKKVRSSELEEALLVLPFSCVIDLLKLLNDFLTEGWEVELTCRCLFFLLRIHQGALTSNQVLLPVMDNLRKNTQDRVQQIRDVVGFNLAGLQFLQREMEARDDVTFFADATERFQERKRKKRRKERAVLAIRT</sequence>
<evidence type="ECO:0000256" key="3">
    <source>
        <dbReference type="ARBA" id="ARBA00038229"/>
    </source>
</evidence>
<dbReference type="Proteomes" id="UP000838412">
    <property type="component" value="Chromosome 1"/>
</dbReference>
<dbReference type="InterPro" id="IPR001680">
    <property type="entry name" value="WD40_rpt"/>
</dbReference>
<evidence type="ECO:0000313" key="6">
    <source>
        <dbReference type="EMBL" id="CAH1224428.1"/>
    </source>
</evidence>
<dbReference type="AlphaFoldDB" id="A0A8J9WB81"/>
<evidence type="ECO:0000313" key="7">
    <source>
        <dbReference type="Proteomes" id="UP000838412"/>
    </source>
</evidence>
<feature type="region of interest" description="Disordered" evidence="4">
    <location>
        <begin position="317"/>
        <end position="347"/>
    </location>
</feature>
<dbReference type="InterPro" id="IPR019775">
    <property type="entry name" value="WD40_repeat_CS"/>
</dbReference>
<dbReference type="InterPro" id="IPR007148">
    <property type="entry name" value="SSU_processome_Utp12"/>
</dbReference>
<feature type="domain" description="Small-subunit processome Utp12" evidence="5">
    <location>
        <begin position="818"/>
        <end position="918"/>
    </location>
</feature>
<comment type="similarity">
    <text evidence="3">Belongs to the WD repeat WDR3/UTP12 family.</text>
</comment>
<keyword evidence="2" id="KW-0677">Repeat</keyword>
<keyword evidence="7" id="KW-1185">Reference proteome</keyword>
<dbReference type="FunFam" id="2.130.10.10:FF:000177">
    <property type="entry name" value="WD repeat domain 3"/>
    <property type="match status" value="1"/>
</dbReference>
<dbReference type="PANTHER" id="PTHR19853">
    <property type="entry name" value="WD REPEAT CONTAINING PROTEIN 3 WDR3"/>
    <property type="match status" value="1"/>
</dbReference>
<dbReference type="GO" id="GO:0032040">
    <property type="term" value="C:small-subunit processome"/>
    <property type="evidence" value="ECO:0007669"/>
    <property type="project" value="TreeGrafter"/>
</dbReference>
<dbReference type="PRINTS" id="PR00320">
    <property type="entry name" value="GPROTEINBRPT"/>
</dbReference>
<dbReference type="InterPro" id="IPR020472">
    <property type="entry name" value="WD40_PAC1"/>
</dbReference>
<keyword evidence="1" id="KW-0853">WD repeat</keyword>
<dbReference type="FunFam" id="2.130.10.10:FF:000172">
    <property type="entry name" value="WD repeat domain 3"/>
    <property type="match status" value="1"/>
</dbReference>
<dbReference type="Gene3D" id="2.130.10.10">
    <property type="entry name" value="YVTN repeat-like/Quinoprotein amine dehydrogenase"/>
    <property type="match status" value="5"/>
</dbReference>
<feature type="region of interest" description="Disordered" evidence="4">
    <location>
        <begin position="738"/>
        <end position="760"/>
    </location>
</feature>
<reference evidence="6" key="1">
    <citation type="submission" date="2022-01" db="EMBL/GenBank/DDBJ databases">
        <authorList>
            <person name="Braso-Vives M."/>
        </authorList>
    </citation>
    <scope>NUCLEOTIDE SEQUENCE</scope>
</reference>
<dbReference type="OrthoDB" id="407922at2759"/>
<name>A0A8J9WB81_BRALA</name>
<dbReference type="EMBL" id="OV696686">
    <property type="protein sequence ID" value="CAH1224428.1"/>
    <property type="molecule type" value="Genomic_DNA"/>
</dbReference>
<evidence type="ECO:0000256" key="4">
    <source>
        <dbReference type="SAM" id="MobiDB-lite"/>
    </source>
</evidence>
<feature type="compositionally biased region" description="Basic and acidic residues" evidence="4">
    <location>
        <begin position="231"/>
        <end position="245"/>
    </location>
</feature>
<feature type="compositionally biased region" description="Basic residues" evidence="4">
    <location>
        <begin position="317"/>
        <end position="327"/>
    </location>
</feature>
<accession>A0A8J9WB81</accession>
<dbReference type="InterPro" id="IPR051570">
    <property type="entry name" value="TBC1_cilium_biogenesis"/>
</dbReference>
<dbReference type="PANTHER" id="PTHR19853:SF0">
    <property type="entry name" value="WD REPEAT-CONTAINING PROTEIN 3"/>
    <property type="match status" value="1"/>
</dbReference>
<evidence type="ECO:0000256" key="1">
    <source>
        <dbReference type="ARBA" id="ARBA00022574"/>
    </source>
</evidence>
<evidence type="ECO:0000259" key="5">
    <source>
        <dbReference type="Pfam" id="PF04003"/>
    </source>
</evidence>
<feature type="region of interest" description="Disordered" evidence="4">
    <location>
        <begin position="231"/>
        <end position="270"/>
    </location>
</feature>
<protein>
    <submittedName>
        <fullName evidence="6">WDR3 protein</fullName>
    </submittedName>
</protein>
<dbReference type="InterPro" id="IPR015943">
    <property type="entry name" value="WD40/YVTN_repeat-like_dom_sf"/>
</dbReference>
<dbReference type="Pfam" id="PF04003">
    <property type="entry name" value="Utp12"/>
    <property type="match status" value="1"/>
</dbReference>
<dbReference type="GO" id="GO:0034388">
    <property type="term" value="C:Pwp2p-containing subcomplex of 90S preribosome"/>
    <property type="evidence" value="ECO:0007669"/>
    <property type="project" value="TreeGrafter"/>
</dbReference>
<dbReference type="GO" id="GO:0030515">
    <property type="term" value="F:snoRNA binding"/>
    <property type="evidence" value="ECO:0007669"/>
    <property type="project" value="TreeGrafter"/>
</dbReference>
<dbReference type="GO" id="GO:0030490">
    <property type="term" value="P:maturation of SSU-rRNA"/>
    <property type="evidence" value="ECO:0007669"/>
    <property type="project" value="TreeGrafter"/>
</dbReference>
<dbReference type="Pfam" id="PF25173">
    <property type="entry name" value="Beta-prop_WDR3_1st"/>
    <property type="match status" value="1"/>
</dbReference>
<dbReference type="FunFam" id="2.130.10.10:FF:000178">
    <property type="entry name" value="WD repeat domain 3"/>
    <property type="match status" value="1"/>
</dbReference>